<dbReference type="AlphaFoldDB" id="A0AA40DPJ9"/>
<dbReference type="EMBL" id="JAUKUA010000005">
    <property type="protein sequence ID" value="KAK0710885.1"/>
    <property type="molecule type" value="Genomic_DNA"/>
</dbReference>
<evidence type="ECO:0000313" key="3">
    <source>
        <dbReference type="Proteomes" id="UP001172102"/>
    </source>
</evidence>
<dbReference type="InterPro" id="IPR016181">
    <property type="entry name" value="Acyl_CoA_acyltransferase"/>
</dbReference>
<evidence type="ECO:0000313" key="2">
    <source>
        <dbReference type="EMBL" id="KAK0710885.1"/>
    </source>
</evidence>
<reference evidence="2" key="1">
    <citation type="submission" date="2023-06" db="EMBL/GenBank/DDBJ databases">
        <title>Genome-scale phylogeny and comparative genomics of the fungal order Sordariales.</title>
        <authorList>
            <consortium name="Lawrence Berkeley National Laboratory"/>
            <person name="Hensen N."/>
            <person name="Bonometti L."/>
            <person name="Westerberg I."/>
            <person name="Brannstrom I.O."/>
            <person name="Guillou S."/>
            <person name="Cros-Aarteil S."/>
            <person name="Calhoun S."/>
            <person name="Haridas S."/>
            <person name="Kuo A."/>
            <person name="Mondo S."/>
            <person name="Pangilinan J."/>
            <person name="Riley R."/>
            <person name="Labutti K."/>
            <person name="Andreopoulos B."/>
            <person name="Lipzen A."/>
            <person name="Chen C."/>
            <person name="Yanf M."/>
            <person name="Daum C."/>
            <person name="Ng V."/>
            <person name="Clum A."/>
            <person name="Steindorff A."/>
            <person name="Ohm R."/>
            <person name="Martin F."/>
            <person name="Silar P."/>
            <person name="Natvig D."/>
            <person name="Lalanne C."/>
            <person name="Gautier V."/>
            <person name="Ament-Velasquez S.L."/>
            <person name="Kruys A."/>
            <person name="Hutchinson M.I."/>
            <person name="Powell A.J."/>
            <person name="Barry K."/>
            <person name="Miller A.N."/>
            <person name="Grigoriev I.V."/>
            <person name="Debuchy R."/>
            <person name="Gladieux P."/>
            <person name="Thoren M.H."/>
            <person name="Johannesson H."/>
        </authorList>
    </citation>
    <scope>NUCLEOTIDE SEQUENCE</scope>
    <source>
        <strain evidence="2">SMH4607-1</strain>
    </source>
</reference>
<dbReference type="SUPFAM" id="SSF55729">
    <property type="entry name" value="Acyl-CoA N-acyltransferases (Nat)"/>
    <property type="match status" value="1"/>
</dbReference>
<proteinExistence type="predicted"/>
<name>A0AA40DPJ9_9PEZI</name>
<dbReference type="CDD" id="cd04301">
    <property type="entry name" value="NAT_SF"/>
    <property type="match status" value="1"/>
</dbReference>
<evidence type="ECO:0008006" key="4">
    <source>
        <dbReference type="Google" id="ProtNLM"/>
    </source>
</evidence>
<evidence type="ECO:0000256" key="1">
    <source>
        <dbReference type="SAM" id="MobiDB-lite"/>
    </source>
</evidence>
<dbReference type="Proteomes" id="UP001172102">
    <property type="component" value="Unassembled WGS sequence"/>
</dbReference>
<protein>
    <recommendedName>
        <fullName evidence="4">Acyl-CoA N-acyltransferase</fullName>
    </recommendedName>
</protein>
<feature type="compositionally biased region" description="Polar residues" evidence="1">
    <location>
        <begin position="26"/>
        <end position="37"/>
    </location>
</feature>
<feature type="region of interest" description="Disordered" evidence="1">
    <location>
        <begin position="1"/>
        <end position="136"/>
    </location>
</feature>
<organism evidence="2 3">
    <name type="scientific">Lasiosphaeris hirsuta</name>
    <dbReference type="NCBI Taxonomy" id="260670"/>
    <lineage>
        <taxon>Eukaryota</taxon>
        <taxon>Fungi</taxon>
        <taxon>Dikarya</taxon>
        <taxon>Ascomycota</taxon>
        <taxon>Pezizomycotina</taxon>
        <taxon>Sordariomycetes</taxon>
        <taxon>Sordariomycetidae</taxon>
        <taxon>Sordariales</taxon>
        <taxon>Lasiosphaeriaceae</taxon>
        <taxon>Lasiosphaeris</taxon>
    </lineage>
</organism>
<keyword evidence="3" id="KW-1185">Reference proteome</keyword>
<feature type="compositionally biased region" description="Basic and acidic residues" evidence="1">
    <location>
        <begin position="1"/>
        <end position="11"/>
    </location>
</feature>
<gene>
    <name evidence="2" type="ORF">B0H67DRAFT_646307</name>
</gene>
<accession>A0AA40DPJ9</accession>
<comment type="caution">
    <text evidence="2">The sequence shown here is derived from an EMBL/GenBank/DDBJ whole genome shotgun (WGS) entry which is preliminary data.</text>
</comment>
<sequence>MPATDAKEPRKQQYANNSPPAERNAPSWSKPPSNNKTPAERNKSWRNSPWRRGQRAHADNQPPARVNNQPYGEAGRSSVNCEVGSQAESVPGPEEGRSEAYAPVLTAHRAPRPNPKFPGSKPASLSSLSPFNDDGDIHMGNMNCMSPQSSRSADIRHTIGLERDPSRPLQWGEDPFSEATRNKDYEMFQLTSFGDKLVRSWAENIPGLPNLRPFGHEEHWHCDVDTFNGTLREPIGYPETLPSNGGPKRENWNQLNWTASLLMRRYDDLSKKNSHFRSPVYDTTEDHMDEEALKKARDEATKQILARTPSYAIESPHIPCYLRPATAEDMAQVSAIYNWEMANGLQVLDSNPLSRDDFAGIFDRACKLHMPFLVAVHGHARKLGLNQGNLDYTNCIPHPGAIGESFPHFEGNIMGFAFFSVWEPGLTGSGNGSSRATAKVNLFVHPNHRRQRVGFSLLDKLLSIASSRYYPIKACSFVDATDSPIYKQPVLKLERRSGERVVEQERKYFRVYLDFHVRHKYYEADDPKLKEEQKDFEKDLDWARKLLDESFHFAEKVRYEQVFRKNRVWLDKVTFEHTCYLTDDMDGNEKY</sequence>
<dbReference type="Gene3D" id="3.40.630.30">
    <property type="match status" value="1"/>
</dbReference>